<dbReference type="GO" id="GO:0003725">
    <property type="term" value="F:double-stranded RNA binding"/>
    <property type="evidence" value="ECO:0007669"/>
    <property type="project" value="InterPro"/>
</dbReference>
<proteinExistence type="inferred from homology"/>
<dbReference type="InterPro" id="IPR023535">
    <property type="entry name" value="TC-AMP_synthase"/>
</dbReference>
<evidence type="ECO:0000256" key="4">
    <source>
        <dbReference type="ARBA" id="ARBA00022694"/>
    </source>
</evidence>
<accession>A0A679J7G4</accession>
<evidence type="ECO:0000259" key="10">
    <source>
        <dbReference type="PROSITE" id="PS51163"/>
    </source>
</evidence>
<keyword evidence="7 9" id="KW-0067">ATP-binding</keyword>
<evidence type="ECO:0000256" key="1">
    <source>
        <dbReference type="ARBA" id="ARBA00004496"/>
    </source>
</evidence>
<dbReference type="EC" id="2.7.7.87" evidence="9"/>
<dbReference type="GO" id="GO:0000049">
    <property type="term" value="F:tRNA binding"/>
    <property type="evidence" value="ECO:0007669"/>
    <property type="project" value="TreeGrafter"/>
</dbReference>
<comment type="similarity">
    <text evidence="9">Belongs to the SUA5 family. TsaC subfamily.</text>
</comment>
<dbReference type="GO" id="GO:0006450">
    <property type="term" value="P:regulation of translational fidelity"/>
    <property type="evidence" value="ECO:0007669"/>
    <property type="project" value="TreeGrafter"/>
</dbReference>
<evidence type="ECO:0000256" key="9">
    <source>
        <dbReference type="HAMAP-Rule" id="MF_01852"/>
    </source>
</evidence>
<keyword evidence="4 9" id="KW-0819">tRNA processing</keyword>
<sequence length="198" mass="20583">MPQPTTPMQTFRDVSADAGEIAQRLRAGAVAAYPTEAVMGLGCDPANEAAVTRICALKQRSLAQGVLLIAADFAQVAPYVDLARVPSSALDKAMASWPGPFTWIFPGSERVPAWISGRHEGIALRVTAHADAAALCRAFGGALVSTSANPHGQPPARTAGEVLSYFPQGIDVLVDAPLGGLGKPSEIRDVLTGELVRG</sequence>
<dbReference type="EMBL" id="LR743508">
    <property type="protein sequence ID" value="CAA2109604.1"/>
    <property type="molecule type" value="Genomic_DNA"/>
</dbReference>
<evidence type="ECO:0000256" key="8">
    <source>
        <dbReference type="ARBA" id="ARBA00048366"/>
    </source>
</evidence>
<comment type="catalytic activity">
    <reaction evidence="8 9">
        <text>L-threonine + hydrogencarbonate + ATP = L-threonylcarbamoyladenylate + diphosphate + H2O</text>
        <dbReference type="Rhea" id="RHEA:36407"/>
        <dbReference type="ChEBI" id="CHEBI:15377"/>
        <dbReference type="ChEBI" id="CHEBI:17544"/>
        <dbReference type="ChEBI" id="CHEBI:30616"/>
        <dbReference type="ChEBI" id="CHEBI:33019"/>
        <dbReference type="ChEBI" id="CHEBI:57926"/>
        <dbReference type="ChEBI" id="CHEBI:73682"/>
        <dbReference type="EC" id="2.7.7.87"/>
    </reaction>
</comment>
<feature type="domain" description="YrdC-like" evidence="10">
    <location>
        <begin position="15"/>
        <end position="198"/>
    </location>
</feature>
<gene>
    <name evidence="9 11" type="primary">tsaC</name>
    <name evidence="11" type="ORF">VVAX_05875</name>
</gene>
<dbReference type="RefSeq" id="WP_339093552.1">
    <property type="nucleotide sequence ID" value="NZ_LR743508.1"/>
</dbReference>
<comment type="subcellular location">
    <subcellularLocation>
        <location evidence="1 9">Cytoplasm</location>
    </subcellularLocation>
</comment>
<dbReference type="GO" id="GO:0061710">
    <property type="term" value="F:L-threonylcarbamoyladenylate synthase"/>
    <property type="evidence" value="ECO:0007669"/>
    <property type="project" value="UniProtKB-EC"/>
</dbReference>
<dbReference type="PROSITE" id="PS51163">
    <property type="entry name" value="YRDC"/>
    <property type="match status" value="1"/>
</dbReference>
<dbReference type="InterPro" id="IPR006070">
    <property type="entry name" value="Sua5-like_dom"/>
</dbReference>
<evidence type="ECO:0000256" key="7">
    <source>
        <dbReference type="ARBA" id="ARBA00022840"/>
    </source>
</evidence>
<protein>
    <recommendedName>
        <fullName evidence="9">Threonylcarbamoyl-AMP synthase</fullName>
        <shortName evidence="9">TC-AMP synthase</shortName>
        <ecNumber evidence="9">2.7.7.87</ecNumber>
    </recommendedName>
    <alternativeName>
        <fullName evidence="9">L-threonylcarbamoyladenylate synthase</fullName>
    </alternativeName>
    <alternativeName>
        <fullName evidence="9">t(6)A37 threonylcarbamoyladenosine biosynthesis protein TsaC</fullName>
    </alternativeName>
    <alternativeName>
        <fullName evidence="9">tRNA threonylcarbamoyladenosine biosynthesis protein TsaC</fullName>
    </alternativeName>
</protein>
<dbReference type="GO" id="GO:0005737">
    <property type="term" value="C:cytoplasm"/>
    <property type="evidence" value="ECO:0007669"/>
    <property type="project" value="UniProtKB-SubCell"/>
</dbReference>
<evidence type="ECO:0000313" key="11">
    <source>
        <dbReference type="EMBL" id="CAA2109604.1"/>
    </source>
</evidence>
<name>A0A679J7G4_VARPD</name>
<dbReference type="GO" id="GO:0002949">
    <property type="term" value="P:tRNA threonylcarbamoyladenosine modification"/>
    <property type="evidence" value="ECO:0007669"/>
    <property type="project" value="UniProtKB-UniRule"/>
</dbReference>
<dbReference type="GO" id="GO:0005524">
    <property type="term" value="F:ATP binding"/>
    <property type="evidence" value="ECO:0007669"/>
    <property type="project" value="UniProtKB-UniRule"/>
</dbReference>
<dbReference type="Pfam" id="PF01300">
    <property type="entry name" value="Sua5_yciO_yrdC"/>
    <property type="match status" value="1"/>
</dbReference>
<organism evidence="11">
    <name type="scientific">Variovorax paradoxus</name>
    <dbReference type="NCBI Taxonomy" id="34073"/>
    <lineage>
        <taxon>Bacteria</taxon>
        <taxon>Pseudomonadati</taxon>
        <taxon>Pseudomonadota</taxon>
        <taxon>Betaproteobacteria</taxon>
        <taxon>Burkholderiales</taxon>
        <taxon>Comamonadaceae</taxon>
        <taxon>Variovorax</taxon>
    </lineage>
</organism>
<evidence type="ECO:0000256" key="5">
    <source>
        <dbReference type="ARBA" id="ARBA00022695"/>
    </source>
</evidence>
<evidence type="ECO:0000256" key="2">
    <source>
        <dbReference type="ARBA" id="ARBA00022490"/>
    </source>
</evidence>
<keyword evidence="2 9" id="KW-0963">Cytoplasm</keyword>
<dbReference type="PANTHER" id="PTHR17490:SF18">
    <property type="entry name" value="THREONYLCARBAMOYL-AMP SYNTHASE"/>
    <property type="match status" value="1"/>
</dbReference>
<comment type="function">
    <text evidence="9">Required for the formation of a threonylcarbamoyl group on adenosine at position 37 (t(6)A37) in tRNAs that read codons beginning with adenine. Catalyzes the conversion of L-threonine, HCO(3)(-)/CO(2) and ATP to give threonylcarbamoyl-AMP (TC-AMP) as the acyladenylate intermediate, with the release of diphosphate.</text>
</comment>
<dbReference type="InterPro" id="IPR017945">
    <property type="entry name" value="DHBP_synth_RibB-like_a/b_dom"/>
</dbReference>
<dbReference type="InterPro" id="IPR050156">
    <property type="entry name" value="TC-AMP_synthase_SUA5"/>
</dbReference>
<dbReference type="Gene3D" id="3.90.870.10">
    <property type="entry name" value="DHBP synthase"/>
    <property type="match status" value="1"/>
</dbReference>
<keyword evidence="3 9" id="KW-0808">Transferase</keyword>
<evidence type="ECO:0000256" key="6">
    <source>
        <dbReference type="ARBA" id="ARBA00022741"/>
    </source>
</evidence>
<dbReference type="AlphaFoldDB" id="A0A679J7G4"/>
<dbReference type="PANTHER" id="PTHR17490">
    <property type="entry name" value="SUA5"/>
    <property type="match status" value="1"/>
</dbReference>
<keyword evidence="5 9" id="KW-0548">Nucleotidyltransferase</keyword>
<evidence type="ECO:0000256" key="3">
    <source>
        <dbReference type="ARBA" id="ARBA00022679"/>
    </source>
</evidence>
<reference evidence="11" key="1">
    <citation type="submission" date="2019-12" db="EMBL/GenBank/DDBJ databases">
        <authorList>
            <person name="Cremers G."/>
        </authorList>
    </citation>
    <scope>NUCLEOTIDE SEQUENCE</scope>
    <source>
        <strain evidence="11">Vvax</strain>
    </source>
</reference>
<keyword evidence="6 9" id="KW-0547">Nucleotide-binding</keyword>
<dbReference type="SUPFAM" id="SSF55821">
    <property type="entry name" value="YrdC/RibB"/>
    <property type="match status" value="1"/>
</dbReference>
<dbReference type="HAMAP" id="MF_01852">
    <property type="entry name" value="TsaC"/>
    <property type="match status" value="1"/>
</dbReference>